<dbReference type="EMBL" id="BARU01013822">
    <property type="protein sequence ID" value="GAH41236.1"/>
    <property type="molecule type" value="Genomic_DNA"/>
</dbReference>
<dbReference type="InterPro" id="IPR002818">
    <property type="entry name" value="DJ-1/PfpI"/>
</dbReference>
<dbReference type="InterPro" id="IPR029062">
    <property type="entry name" value="Class_I_gatase-like"/>
</dbReference>
<dbReference type="AlphaFoldDB" id="X1F6G5"/>
<dbReference type="SUPFAM" id="SSF52317">
    <property type="entry name" value="Class I glutamine amidotransferase-like"/>
    <property type="match status" value="1"/>
</dbReference>
<evidence type="ECO:0000313" key="2">
    <source>
        <dbReference type="EMBL" id="GAH41236.1"/>
    </source>
</evidence>
<feature type="domain" description="DJ-1/PfpI" evidence="1">
    <location>
        <begin position="7"/>
        <end position="82"/>
    </location>
</feature>
<protein>
    <recommendedName>
        <fullName evidence="1">DJ-1/PfpI domain-containing protein</fullName>
    </recommendedName>
</protein>
<organism evidence="2">
    <name type="scientific">marine sediment metagenome</name>
    <dbReference type="NCBI Taxonomy" id="412755"/>
    <lineage>
        <taxon>unclassified sequences</taxon>
        <taxon>metagenomes</taxon>
        <taxon>ecological metagenomes</taxon>
    </lineage>
</organism>
<dbReference type="Pfam" id="PF01965">
    <property type="entry name" value="DJ-1_PfpI"/>
    <property type="match status" value="1"/>
</dbReference>
<comment type="caution">
    <text evidence="2">The sequence shown here is derived from an EMBL/GenBank/DDBJ whole genome shotgun (WGS) entry which is preliminary data.</text>
</comment>
<name>X1F6G5_9ZZZZ</name>
<feature type="non-terminal residue" evidence="2">
    <location>
        <position position="82"/>
    </location>
</feature>
<dbReference type="Gene3D" id="3.40.50.880">
    <property type="match status" value="1"/>
</dbReference>
<sequence>MAALDGKKILVIATNYGVEQDEIVVPTEQLRERGADVTVAAQESGSIETLVGDKDPGKSVSSDTTIGSVSGAGDYDALVVPG</sequence>
<evidence type="ECO:0000259" key="1">
    <source>
        <dbReference type="Pfam" id="PF01965"/>
    </source>
</evidence>
<accession>X1F6G5</accession>
<reference evidence="2" key="1">
    <citation type="journal article" date="2014" name="Front. Microbiol.">
        <title>High frequency of phylogenetically diverse reductive dehalogenase-homologous genes in deep subseafloor sedimentary metagenomes.</title>
        <authorList>
            <person name="Kawai M."/>
            <person name="Futagami T."/>
            <person name="Toyoda A."/>
            <person name="Takaki Y."/>
            <person name="Nishi S."/>
            <person name="Hori S."/>
            <person name="Arai W."/>
            <person name="Tsubouchi T."/>
            <person name="Morono Y."/>
            <person name="Uchiyama I."/>
            <person name="Ito T."/>
            <person name="Fujiyama A."/>
            <person name="Inagaki F."/>
            <person name="Takami H."/>
        </authorList>
    </citation>
    <scope>NUCLEOTIDE SEQUENCE</scope>
    <source>
        <strain evidence="2">Expedition CK06-06</strain>
    </source>
</reference>
<gene>
    <name evidence="2" type="ORF">S03H2_24733</name>
</gene>
<proteinExistence type="predicted"/>